<feature type="coiled-coil region" evidence="3">
    <location>
        <begin position="109"/>
        <end position="150"/>
    </location>
</feature>
<dbReference type="EMBL" id="CAJNOE010000004">
    <property type="protein sequence ID" value="CAF0715389.1"/>
    <property type="molecule type" value="Genomic_DNA"/>
</dbReference>
<organism evidence="5 6">
    <name type="scientific">Adineta steineri</name>
    <dbReference type="NCBI Taxonomy" id="433720"/>
    <lineage>
        <taxon>Eukaryota</taxon>
        <taxon>Metazoa</taxon>
        <taxon>Spiralia</taxon>
        <taxon>Gnathifera</taxon>
        <taxon>Rotifera</taxon>
        <taxon>Eurotatoria</taxon>
        <taxon>Bdelloidea</taxon>
        <taxon>Adinetida</taxon>
        <taxon>Adinetidae</taxon>
        <taxon>Adineta</taxon>
    </lineage>
</organism>
<gene>
    <name evidence="4" type="ORF">IZO911_LOCUS892</name>
    <name evidence="5" type="ORF">KXQ929_LOCUS16614</name>
</gene>
<protein>
    <submittedName>
        <fullName evidence="5">Uncharacterized protein</fullName>
    </submittedName>
</protein>
<evidence type="ECO:0000256" key="3">
    <source>
        <dbReference type="SAM" id="Coils"/>
    </source>
</evidence>
<dbReference type="PANTHER" id="PTHR24104">
    <property type="entry name" value="E3 UBIQUITIN-PROTEIN LIGASE NHLRC1-RELATED"/>
    <property type="match status" value="1"/>
</dbReference>
<dbReference type="SUPFAM" id="SSF63825">
    <property type="entry name" value="YWTD domain"/>
    <property type="match status" value="1"/>
</dbReference>
<keyword evidence="1" id="KW-0677">Repeat</keyword>
<dbReference type="AlphaFoldDB" id="A0A819BKE3"/>
<dbReference type="InterPro" id="IPR001258">
    <property type="entry name" value="NHL_repeat"/>
</dbReference>
<proteinExistence type="predicted"/>
<dbReference type="Gene3D" id="2.40.10.500">
    <property type="match status" value="1"/>
</dbReference>
<dbReference type="InterPro" id="IPR050952">
    <property type="entry name" value="TRIM-NHL_E3_ligases"/>
</dbReference>
<evidence type="ECO:0000313" key="4">
    <source>
        <dbReference type="EMBL" id="CAF0715389.1"/>
    </source>
</evidence>
<evidence type="ECO:0000256" key="1">
    <source>
        <dbReference type="ARBA" id="ARBA00022737"/>
    </source>
</evidence>
<dbReference type="PROSITE" id="PS51125">
    <property type="entry name" value="NHL"/>
    <property type="match status" value="2"/>
</dbReference>
<dbReference type="GO" id="GO:0008270">
    <property type="term" value="F:zinc ion binding"/>
    <property type="evidence" value="ECO:0007669"/>
    <property type="project" value="UniProtKB-KW"/>
</dbReference>
<dbReference type="Pfam" id="PF01436">
    <property type="entry name" value="NHL"/>
    <property type="match status" value="2"/>
</dbReference>
<dbReference type="CDD" id="cd05819">
    <property type="entry name" value="NHL"/>
    <property type="match status" value="1"/>
</dbReference>
<feature type="repeat" description="NHL" evidence="2">
    <location>
        <begin position="395"/>
        <end position="425"/>
    </location>
</feature>
<evidence type="ECO:0000256" key="2">
    <source>
        <dbReference type="PROSITE-ProRule" id="PRU00504"/>
    </source>
</evidence>
<dbReference type="PANTHER" id="PTHR24104:SF25">
    <property type="entry name" value="PROTEIN LIN-41"/>
    <property type="match status" value="1"/>
</dbReference>
<dbReference type="Proteomes" id="UP000663868">
    <property type="component" value="Unassembled WGS sequence"/>
</dbReference>
<dbReference type="Proteomes" id="UP000663860">
    <property type="component" value="Unassembled WGS sequence"/>
</dbReference>
<reference evidence="5" key="1">
    <citation type="submission" date="2021-02" db="EMBL/GenBank/DDBJ databases">
        <authorList>
            <person name="Nowell W R."/>
        </authorList>
    </citation>
    <scope>NUCLEOTIDE SEQUENCE</scope>
</reference>
<evidence type="ECO:0000313" key="6">
    <source>
        <dbReference type="Proteomes" id="UP000663868"/>
    </source>
</evidence>
<accession>A0A819BKE3</accession>
<keyword evidence="3" id="KW-0175">Coiled coil</keyword>
<sequence>MATATGAVTGKAQCVTCRKEKSTTRCDGCSQPFCYNHLGDHRQELSKQLDEIEVNRDLFRQTLTEQSAKPENLTLIKQIDEWEQDSIDKIRQTANEARQTILQHATKYLSEIETKLNTLTKQLRESRAENDFIEADLQRWNTQLTQMNNELDKPSTISIQHGSTPLISTIHVNVSVSSDLPYLGIDAKWMQHGITVTGGNGCGNKRNQLSSPHSFYIDENETMYIADYHNHRIVEWKRGAPNGKIVAGGNGAGNQDNQLNCPTRVIVDKVNDCFIISDCGNQRVIRWPRESGTSGQIIISNITCYGLAMDNERHLYVSDYVKHEVRRWKMGDTHGILVAGGNGQGNRLDQLNTPWSIFVGGENSLYIAECGNDRVTKWMKDAKEGIVVAGGQGPGNGLTQLSSPLGLTVDRLGNVYVADHRNCRVMRWCKGATQGSIIVGDIKSGAGANQLNSPLDLSFDRQGNLYVVDYNNHRVQKFNIDST</sequence>
<dbReference type="EMBL" id="CAJOBB010001011">
    <property type="protein sequence ID" value="CAF3793706.1"/>
    <property type="molecule type" value="Genomic_DNA"/>
</dbReference>
<feature type="repeat" description="NHL" evidence="2">
    <location>
        <begin position="445"/>
        <end position="481"/>
    </location>
</feature>
<dbReference type="Gene3D" id="2.120.10.30">
    <property type="entry name" value="TolB, C-terminal domain"/>
    <property type="match status" value="2"/>
</dbReference>
<evidence type="ECO:0000313" key="5">
    <source>
        <dbReference type="EMBL" id="CAF3793706.1"/>
    </source>
</evidence>
<name>A0A819BKE3_9BILA</name>
<comment type="caution">
    <text evidence="5">The sequence shown here is derived from an EMBL/GenBank/DDBJ whole genome shotgun (WGS) entry which is preliminary data.</text>
</comment>
<dbReference type="InterPro" id="IPR011042">
    <property type="entry name" value="6-blade_b-propeller_TolB-like"/>
</dbReference>